<evidence type="ECO:0000259" key="4">
    <source>
        <dbReference type="PROSITE" id="PS51898"/>
    </source>
</evidence>
<protein>
    <submittedName>
        <fullName evidence="6">Site-specific recombinase XerD</fullName>
    </submittedName>
</protein>
<evidence type="ECO:0000313" key="8">
    <source>
        <dbReference type="Proteomes" id="UP000290037"/>
    </source>
</evidence>
<dbReference type="RefSeq" id="WP_072983315.1">
    <property type="nucleotide sequence ID" value="NZ_FQXT01000004.1"/>
</dbReference>
<dbReference type="InterPro" id="IPR013762">
    <property type="entry name" value="Integrase-like_cat_sf"/>
</dbReference>
<dbReference type="Pfam" id="PF17293">
    <property type="entry name" value="Arm-DNA-bind_5"/>
    <property type="match status" value="1"/>
</dbReference>
<dbReference type="EMBL" id="QOVN01000003">
    <property type="protein sequence ID" value="RXG29555.1"/>
    <property type="molecule type" value="Genomic_DNA"/>
</dbReference>
<keyword evidence="3" id="KW-0233">DNA recombination</keyword>
<accession>A0A1M5YUJ5</accession>
<dbReference type="InterPro" id="IPR050090">
    <property type="entry name" value="Tyrosine_recombinase_XerCD"/>
</dbReference>
<reference evidence="6" key="2">
    <citation type="submission" date="2016-11" db="EMBL/GenBank/DDBJ databases">
        <authorList>
            <person name="Jaros S."/>
            <person name="Januszkiewicz K."/>
            <person name="Wedrychowicz H."/>
        </authorList>
    </citation>
    <scope>NUCLEOTIDE SEQUENCE [LARGE SCALE GENOMIC DNA]</scope>
    <source>
        <strain evidence="6">DSM 19859</strain>
    </source>
</reference>
<dbReference type="Proteomes" id="UP000290037">
    <property type="component" value="Unassembled WGS sequence"/>
</dbReference>
<dbReference type="InterPro" id="IPR025269">
    <property type="entry name" value="SAM-like_dom"/>
</dbReference>
<dbReference type="InterPro" id="IPR035386">
    <property type="entry name" value="Arm-DNA-bind_5"/>
</dbReference>
<dbReference type="Pfam" id="PF13102">
    <property type="entry name" value="Phage_int_SAM_5"/>
    <property type="match status" value="1"/>
</dbReference>
<reference evidence="5 8" key="3">
    <citation type="submission" date="2018-07" db="EMBL/GenBank/DDBJ databases">
        <title>Leeuwenhoekiella genomics.</title>
        <authorList>
            <person name="Tahon G."/>
            <person name="Willems A."/>
        </authorList>
    </citation>
    <scope>NUCLEOTIDE SEQUENCE [LARGE SCALE GENOMIC DNA]</scope>
    <source>
        <strain evidence="5 8">LMG 24856</strain>
    </source>
</reference>
<keyword evidence="2" id="KW-0238">DNA-binding</keyword>
<dbReference type="Gene3D" id="1.10.443.10">
    <property type="entry name" value="Intergrase catalytic core"/>
    <property type="match status" value="1"/>
</dbReference>
<reference evidence="7" key="1">
    <citation type="submission" date="2016-11" db="EMBL/GenBank/DDBJ databases">
        <authorList>
            <person name="Varghese N."/>
            <person name="Submissions S."/>
        </authorList>
    </citation>
    <scope>NUCLEOTIDE SEQUENCE [LARGE SCALE GENOMIC DNA]</scope>
    <source>
        <strain evidence="7">DSM 19859</strain>
    </source>
</reference>
<dbReference type="CDD" id="cd01185">
    <property type="entry name" value="INTN1_C_like"/>
    <property type="match status" value="1"/>
</dbReference>
<dbReference type="GO" id="GO:0006310">
    <property type="term" value="P:DNA recombination"/>
    <property type="evidence" value="ECO:0007669"/>
    <property type="project" value="UniProtKB-KW"/>
</dbReference>
<evidence type="ECO:0000313" key="5">
    <source>
        <dbReference type="EMBL" id="RXG29555.1"/>
    </source>
</evidence>
<proteinExistence type="inferred from homology"/>
<evidence type="ECO:0000256" key="1">
    <source>
        <dbReference type="ARBA" id="ARBA00008857"/>
    </source>
</evidence>
<dbReference type="PANTHER" id="PTHR30349:SF64">
    <property type="entry name" value="PROPHAGE INTEGRASE INTD-RELATED"/>
    <property type="match status" value="1"/>
</dbReference>
<feature type="domain" description="Tyr recombinase" evidence="4">
    <location>
        <begin position="221"/>
        <end position="398"/>
    </location>
</feature>
<dbReference type="InterPro" id="IPR002104">
    <property type="entry name" value="Integrase_catalytic"/>
</dbReference>
<evidence type="ECO:0000256" key="2">
    <source>
        <dbReference type="ARBA" id="ARBA00023125"/>
    </source>
</evidence>
<dbReference type="GO" id="GO:0015074">
    <property type="term" value="P:DNA integration"/>
    <property type="evidence" value="ECO:0007669"/>
    <property type="project" value="InterPro"/>
</dbReference>
<comment type="similarity">
    <text evidence="1">Belongs to the 'phage' integrase family.</text>
</comment>
<dbReference type="OrthoDB" id="1098628at2"/>
<dbReference type="InterPro" id="IPR010998">
    <property type="entry name" value="Integrase_recombinase_N"/>
</dbReference>
<dbReference type="InterPro" id="IPR011010">
    <property type="entry name" value="DNA_brk_join_enz"/>
</dbReference>
<evidence type="ECO:0000256" key="3">
    <source>
        <dbReference type="ARBA" id="ARBA00023172"/>
    </source>
</evidence>
<dbReference type="AlphaFoldDB" id="A0A1M5YUJ5"/>
<dbReference type="PANTHER" id="PTHR30349">
    <property type="entry name" value="PHAGE INTEGRASE-RELATED"/>
    <property type="match status" value="1"/>
</dbReference>
<dbReference type="Proteomes" id="UP000184240">
    <property type="component" value="Unassembled WGS sequence"/>
</dbReference>
<organism evidence="6 7">
    <name type="scientific">Leeuwenhoekiella palythoae</name>
    <dbReference type="NCBI Taxonomy" id="573501"/>
    <lineage>
        <taxon>Bacteria</taxon>
        <taxon>Pseudomonadati</taxon>
        <taxon>Bacteroidota</taxon>
        <taxon>Flavobacteriia</taxon>
        <taxon>Flavobacteriales</taxon>
        <taxon>Flavobacteriaceae</taxon>
        <taxon>Leeuwenhoekiella</taxon>
    </lineage>
</organism>
<evidence type="ECO:0000313" key="7">
    <source>
        <dbReference type="Proteomes" id="UP000184240"/>
    </source>
</evidence>
<dbReference type="EMBL" id="FQXT01000004">
    <property type="protein sequence ID" value="SHI15792.1"/>
    <property type="molecule type" value="Genomic_DNA"/>
</dbReference>
<evidence type="ECO:0000313" key="6">
    <source>
        <dbReference type="EMBL" id="SHI15792.1"/>
    </source>
</evidence>
<gene>
    <name evidence="5" type="ORF">DSM01_1657</name>
    <name evidence="6" type="ORF">SAMN04487999_2382</name>
</gene>
<dbReference type="PROSITE" id="PS51898">
    <property type="entry name" value="TYR_RECOMBINASE"/>
    <property type="match status" value="1"/>
</dbReference>
<dbReference type="SUPFAM" id="SSF56349">
    <property type="entry name" value="DNA breaking-rejoining enzymes"/>
    <property type="match status" value="1"/>
</dbReference>
<dbReference type="STRING" id="573501.SAMN04487999_2382"/>
<keyword evidence="8" id="KW-1185">Reference proteome</keyword>
<dbReference type="Gene3D" id="1.10.150.130">
    <property type="match status" value="1"/>
</dbReference>
<name>A0A1M5YUJ5_9FLAO</name>
<dbReference type="Pfam" id="PF00589">
    <property type="entry name" value="Phage_integrase"/>
    <property type="match status" value="1"/>
</dbReference>
<sequence length="422" mass="49592">MRTSKTFSIQFWADTRKNKNGEVLIYARITMDQKRLSISLKRNVPLELWDSQNKRVLGNSVMAKQLNQYLDLAKSQLYQSYMELKAADKVLTAQMIKDYFMGEDKSTKTLVQLIDYHREKIKGTLAKGTIRNFRITESYVLKFLKSNKLEDIFLSRLDYKFICDFETFLVQYYPKGHPRAMSHNTVMKHIQRLRKMIRLAYHLEWLDKDPFRRWKTTFEKTDREFLSEHELSNLATYEFPLERLERVRDLFLFSCYTGISYVDLNKLTPNNIWKGEDDKKWIVTNRQKTNTRVKVPLMPTALRLIEKYREHPLTEVSGTLFPPITNERANLYLKEIAEACGLTKNLTFHMARHTFATTVTLSNGMPIETVSKLLGHTKIATTQIYARVLDKKVEEDMNKLQEVLQSKTTSSNKAAGRLKIIR</sequence>
<dbReference type="GO" id="GO:0003677">
    <property type="term" value="F:DNA binding"/>
    <property type="evidence" value="ECO:0007669"/>
    <property type="project" value="UniProtKB-KW"/>
</dbReference>